<comment type="caution">
    <text evidence="4">The sequence shown here is derived from an EMBL/GenBank/DDBJ whole genome shotgun (WGS) entry which is preliminary data.</text>
</comment>
<evidence type="ECO:0000259" key="2">
    <source>
        <dbReference type="Pfam" id="PF03718"/>
    </source>
</evidence>
<sequence length="643" mass="71349">MHVKNPRHHTIRRRLTAVISACALALGGVTVGAVTAPSAAAAPLIADTPQLKTWWHDNGERNTGTTIANDKVRESPFYEVKVADAGPAYPWYDSFTYLSIPRGGKGKPGYSDPNLGYYHVDGAEFASDANLTMSWSTFLYSTDVWVDVTLTTGQTISSKDQVTIRPRALNFEKVQVGASTIRIKVPYSPSGFRFSVEFDPQLYTVYDESSAAGGNGSPDPTVIANREPRNSMLIFAEPMITPGHTDYNRVVPQSWAGDIYYPAQGWATNLHNVDADIIYFAPGTYYMGSQYHVTLPPRVKWVYLAPGAYVKGAFTFSNNDNAGVYKVTGYGVISGEQYVYESDLANGYQRRAQSSDNCHGSCVKMLQFSSAGGRQQYLDLHGVTIAEPPYHSFVVHGDENTFEMRVEHFKQVGSWYWQTDGPELYTGSRMTDSFVNANDDVLKIYHSGVSIDNTVVWKFENGPVIQWGWGPRNIDGVTVRGTQVIHNRMHPWNHQYNTCVVNSSSHWADMGATNTADRSQTVKNITIEDTVVEGPVNCAISVYAQSNTENILIKNLSIDGWDRPVRSGSEADRNQFSRFEAYTDGSGTPVTIGNEHTQSRGLKLNGYRVGGVSIEKWGGNWQADQRGRLNFSGSLWENWNSWS</sequence>
<feature type="domain" description="Glycoside hydrolase family 49 N-terminal" evidence="3">
    <location>
        <begin position="45"/>
        <end position="239"/>
    </location>
</feature>
<dbReference type="EMBL" id="VFOS01000006">
    <property type="protein sequence ID" value="TQL56648.1"/>
    <property type="molecule type" value="Genomic_DNA"/>
</dbReference>
<dbReference type="Pfam" id="PF17433">
    <property type="entry name" value="Glyco_hydro_49N"/>
    <property type="match status" value="1"/>
</dbReference>
<dbReference type="Pfam" id="PF03718">
    <property type="entry name" value="Glyco_hydro_49"/>
    <property type="match status" value="1"/>
</dbReference>
<dbReference type="Gene3D" id="2.160.20.10">
    <property type="entry name" value="Single-stranded right-handed beta-helix, Pectin lyase-like"/>
    <property type="match status" value="1"/>
</dbReference>
<dbReference type="InterPro" id="IPR005192">
    <property type="entry name" value="Glyco_hydro_49_C"/>
</dbReference>
<dbReference type="OrthoDB" id="9806081at2"/>
<keyword evidence="5" id="KW-1185">Reference proteome</keyword>
<feature type="chain" id="PRO_5021805273" evidence="1">
    <location>
        <begin position="42"/>
        <end position="643"/>
    </location>
</feature>
<feature type="domain" description="Glycoside hydrolase family 49 C-terminal" evidence="2">
    <location>
        <begin position="512"/>
        <end position="642"/>
    </location>
</feature>
<dbReference type="Pfam" id="PF18783">
    <property type="entry name" value="IPU_b_solenoid"/>
    <property type="match status" value="1"/>
</dbReference>
<dbReference type="InterPro" id="IPR023226">
    <property type="entry name" value="Glyco_hydro_49_N_dom"/>
</dbReference>
<evidence type="ECO:0000313" key="4">
    <source>
        <dbReference type="EMBL" id="TQL56648.1"/>
    </source>
</evidence>
<dbReference type="AlphaFoldDB" id="A0A542Z8H6"/>
<reference evidence="4 5" key="1">
    <citation type="submission" date="2019-06" db="EMBL/GenBank/DDBJ databases">
        <title>Sequencing the genomes of 1000 actinobacteria strains.</title>
        <authorList>
            <person name="Klenk H.-P."/>
        </authorList>
    </citation>
    <scope>NUCLEOTIDE SEQUENCE [LARGE SCALE GENOMIC DNA]</scope>
    <source>
        <strain evidence="4 5">DSM 4813</strain>
    </source>
</reference>
<protein>
    <submittedName>
        <fullName evidence="4">Glycosyl hydrolase family 49</fullName>
    </submittedName>
</protein>
<evidence type="ECO:0000313" key="5">
    <source>
        <dbReference type="Proteomes" id="UP000315389"/>
    </source>
</evidence>
<dbReference type="Proteomes" id="UP000315389">
    <property type="component" value="Unassembled WGS sequence"/>
</dbReference>
<dbReference type="RefSeq" id="WP_142122305.1">
    <property type="nucleotide sequence ID" value="NZ_BAAASV010000002.1"/>
</dbReference>
<gene>
    <name evidence="4" type="ORF">FB461_2371</name>
</gene>
<dbReference type="InterPro" id="IPR012334">
    <property type="entry name" value="Pectin_lyas_fold"/>
</dbReference>
<name>A0A542Z8H6_RARFA</name>
<accession>A0A542Z8H6</accession>
<organism evidence="4 5">
    <name type="scientific">Rarobacter faecitabidus</name>
    <dbReference type="NCBI Taxonomy" id="13243"/>
    <lineage>
        <taxon>Bacteria</taxon>
        <taxon>Bacillati</taxon>
        <taxon>Actinomycetota</taxon>
        <taxon>Actinomycetes</taxon>
        <taxon>Micrococcales</taxon>
        <taxon>Rarobacteraceae</taxon>
        <taxon>Rarobacter</taxon>
    </lineage>
</organism>
<proteinExistence type="predicted"/>
<dbReference type="SUPFAM" id="SSF51126">
    <property type="entry name" value="Pectin lyase-like"/>
    <property type="match status" value="1"/>
</dbReference>
<feature type="signal peptide" evidence="1">
    <location>
        <begin position="1"/>
        <end position="41"/>
    </location>
</feature>
<dbReference type="GO" id="GO:0004553">
    <property type="term" value="F:hydrolase activity, hydrolyzing O-glycosyl compounds"/>
    <property type="evidence" value="ECO:0007669"/>
    <property type="project" value="InterPro"/>
</dbReference>
<dbReference type="InterPro" id="IPR011050">
    <property type="entry name" value="Pectin_lyase_fold/virulence"/>
</dbReference>
<dbReference type="InterPro" id="IPR035953">
    <property type="entry name" value="Dextranase_N-ter"/>
</dbReference>
<dbReference type="SUPFAM" id="SSF101596">
    <property type="entry name" value="Dextranase, N-terminal domain"/>
    <property type="match status" value="1"/>
</dbReference>
<evidence type="ECO:0000259" key="3">
    <source>
        <dbReference type="Pfam" id="PF17433"/>
    </source>
</evidence>
<keyword evidence="4" id="KW-0378">Hydrolase</keyword>
<evidence type="ECO:0000256" key="1">
    <source>
        <dbReference type="SAM" id="SignalP"/>
    </source>
</evidence>
<dbReference type="Gene3D" id="2.60.350.10">
    <property type="entry name" value="Dextranase, N-terminal"/>
    <property type="match status" value="1"/>
</dbReference>
<dbReference type="InterPro" id="IPR041274">
    <property type="entry name" value="IPU_b_solenoid"/>
</dbReference>
<keyword evidence="1" id="KW-0732">Signal</keyword>